<keyword evidence="5" id="KW-1185">Reference proteome</keyword>
<dbReference type="GO" id="GO:0050852">
    <property type="term" value="P:T cell receptor signaling pathway"/>
    <property type="evidence" value="ECO:0007669"/>
    <property type="project" value="TreeGrafter"/>
</dbReference>
<keyword evidence="1" id="KW-0597">Phosphoprotein</keyword>
<dbReference type="Pfam" id="PF14603">
    <property type="entry name" value="hSH3"/>
    <property type="match status" value="1"/>
</dbReference>
<comment type="caution">
    <text evidence="4">The sequence shown here is derived from an EMBL/GenBank/DDBJ whole genome shotgun (WGS) entry which is preliminary data.</text>
</comment>
<proteinExistence type="predicted"/>
<feature type="compositionally biased region" description="Low complexity" evidence="2">
    <location>
        <begin position="159"/>
        <end position="173"/>
    </location>
</feature>
<dbReference type="GO" id="GO:0072659">
    <property type="term" value="P:protein localization to plasma membrane"/>
    <property type="evidence" value="ECO:0007669"/>
    <property type="project" value="TreeGrafter"/>
</dbReference>
<accession>A0A151NCM5</accession>
<feature type="region of interest" description="Disordered" evidence="2">
    <location>
        <begin position="286"/>
        <end position="308"/>
    </location>
</feature>
<dbReference type="GO" id="GO:0005886">
    <property type="term" value="C:plasma membrane"/>
    <property type="evidence" value="ECO:0007669"/>
    <property type="project" value="InterPro"/>
</dbReference>
<dbReference type="SUPFAM" id="SSF50044">
    <property type="entry name" value="SH3-domain"/>
    <property type="match status" value="1"/>
</dbReference>
<dbReference type="InterPro" id="IPR043443">
    <property type="entry name" value="FYB1/2-like"/>
</dbReference>
<dbReference type="OrthoDB" id="8889279at2759"/>
<dbReference type="PANTHER" id="PTHR16830">
    <property type="entry name" value="SH2 CONTAINING ADAPTOR PRAM-1 RELATED"/>
    <property type="match status" value="1"/>
</dbReference>
<dbReference type="GeneID" id="102577169"/>
<dbReference type="EMBL" id="AKHW03003404">
    <property type="protein sequence ID" value="KYO34510.1"/>
    <property type="molecule type" value="Genomic_DNA"/>
</dbReference>
<evidence type="ECO:0000259" key="3">
    <source>
        <dbReference type="Pfam" id="PF14603"/>
    </source>
</evidence>
<feature type="region of interest" description="Disordered" evidence="2">
    <location>
        <begin position="112"/>
        <end position="261"/>
    </location>
</feature>
<evidence type="ECO:0000256" key="2">
    <source>
        <dbReference type="SAM" id="MobiDB-lite"/>
    </source>
</evidence>
<evidence type="ECO:0000256" key="1">
    <source>
        <dbReference type="ARBA" id="ARBA00022553"/>
    </source>
</evidence>
<feature type="region of interest" description="Disordered" evidence="2">
    <location>
        <begin position="1"/>
        <end position="61"/>
    </location>
</feature>
<feature type="compositionally biased region" description="Basic and acidic residues" evidence="2">
    <location>
        <begin position="1"/>
        <end position="29"/>
    </location>
</feature>
<dbReference type="InterPro" id="IPR036028">
    <property type="entry name" value="SH3-like_dom_sf"/>
</dbReference>
<dbReference type="InterPro" id="IPR029294">
    <property type="entry name" value="hSH3"/>
</dbReference>
<protein>
    <submittedName>
        <fullName evidence="4">PML-RARA-regulated adapter molecule 1 isoform A</fullName>
    </submittedName>
</protein>
<reference evidence="4 5" key="1">
    <citation type="journal article" date="2012" name="Genome Biol.">
        <title>Sequencing three crocodilian genomes to illuminate the evolution of archosaurs and amniotes.</title>
        <authorList>
            <person name="St John J.A."/>
            <person name="Braun E.L."/>
            <person name="Isberg S.R."/>
            <person name="Miles L.G."/>
            <person name="Chong A.Y."/>
            <person name="Gongora J."/>
            <person name="Dalzell P."/>
            <person name="Moran C."/>
            <person name="Bed'hom B."/>
            <person name="Abzhanov A."/>
            <person name="Burgess S.C."/>
            <person name="Cooksey A.M."/>
            <person name="Castoe T.A."/>
            <person name="Crawford N.G."/>
            <person name="Densmore L.D."/>
            <person name="Drew J.C."/>
            <person name="Edwards S.V."/>
            <person name="Faircloth B.C."/>
            <person name="Fujita M.K."/>
            <person name="Greenwold M.J."/>
            <person name="Hoffmann F.G."/>
            <person name="Howard J.M."/>
            <person name="Iguchi T."/>
            <person name="Janes D.E."/>
            <person name="Khan S.Y."/>
            <person name="Kohno S."/>
            <person name="de Koning A.J."/>
            <person name="Lance S.L."/>
            <person name="McCarthy F.M."/>
            <person name="McCormack J.E."/>
            <person name="Merchant M.E."/>
            <person name="Peterson D.G."/>
            <person name="Pollock D.D."/>
            <person name="Pourmand N."/>
            <person name="Raney B.J."/>
            <person name="Roessler K.A."/>
            <person name="Sanford J.R."/>
            <person name="Sawyer R.H."/>
            <person name="Schmidt C.J."/>
            <person name="Triplett E.W."/>
            <person name="Tuberville T.D."/>
            <person name="Venegas-Anaya M."/>
            <person name="Howard J.T."/>
            <person name="Jarvis E.D."/>
            <person name="Guillette L.J.Jr."/>
            <person name="Glenn T.C."/>
            <person name="Green R.E."/>
            <person name="Ray D.A."/>
        </authorList>
    </citation>
    <scope>NUCLEOTIDE SEQUENCE [LARGE SCALE GENOMIC DNA]</scope>
    <source>
        <strain evidence="4">KSC_2009_1</strain>
    </source>
</reference>
<dbReference type="AlphaFoldDB" id="A0A151NCM5"/>
<dbReference type="PANTHER" id="PTHR16830:SF11">
    <property type="entry name" value="PML-RARA-REGULATED ADAPTER MOLECULE 1"/>
    <property type="match status" value="1"/>
</dbReference>
<dbReference type="Proteomes" id="UP000050525">
    <property type="component" value="Unassembled WGS sequence"/>
</dbReference>
<dbReference type="KEGG" id="amj:102577169"/>
<dbReference type="STRING" id="8496.A0A151NCM5"/>
<dbReference type="GO" id="GO:0007229">
    <property type="term" value="P:integrin-mediated signaling pathway"/>
    <property type="evidence" value="ECO:0007669"/>
    <property type="project" value="InterPro"/>
</dbReference>
<dbReference type="Gene3D" id="2.30.30.40">
    <property type="entry name" value="SH3 Domains"/>
    <property type="match status" value="1"/>
</dbReference>
<organism evidence="4 5">
    <name type="scientific">Alligator mississippiensis</name>
    <name type="common">American alligator</name>
    <dbReference type="NCBI Taxonomy" id="8496"/>
    <lineage>
        <taxon>Eukaryota</taxon>
        <taxon>Metazoa</taxon>
        <taxon>Chordata</taxon>
        <taxon>Craniata</taxon>
        <taxon>Vertebrata</taxon>
        <taxon>Euteleostomi</taxon>
        <taxon>Archelosauria</taxon>
        <taxon>Archosauria</taxon>
        <taxon>Crocodylia</taxon>
        <taxon>Alligatoridae</taxon>
        <taxon>Alligatorinae</taxon>
        <taxon>Alligator</taxon>
    </lineage>
</organism>
<gene>
    <name evidence="4" type="primary">PRAM1-1</name>
    <name evidence="4" type="ORF">Y1Q_0011944</name>
</gene>
<dbReference type="CTD" id="84106"/>
<evidence type="ECO:0000313" key="5">
    <source>
        <dbReference type="Proteomes" id="UP000050525"/>
    </source>
</evidence>
<sequence>MEGKEGVRHIRSKFEGHRHEVSEKSDRSMHQPAASSAKEQRDALQTGFKTNQSPKLAEPKRMDLTNAPLSQSRLQGLEQRLPDHRFFAKPALVPKSKNGKVVESSLYPAGLKTEMKDAPPKQTAARGNINLPQKSLNQHKWPPIPYSKNEGVSSGTLQTPTTGTAVPAPVDTPWSVTEKDLAKVPRKKPLPQARPLQSKPVKPSRPPVVDLERFRKAQAHASVPEPQRDVRHGYSKPDPASFVRVPPKAAPFPHASSLAGEQDELYDDVETVGPVNKGKQLLLLPASQPSASFRSGQGGRTGLTPGRFPPDFATLRKSHISKQRRENVKNLKDYKKEEKADREFQKKFKFEGEIRVLTRMMIDPAATEKRGGGKNLPVKRGEIVDVIQFTSHEKIICRNSQWKYGYIPRAVLLHLDADIYDDVDICDEITNVAVKTGK</sequence>
<evidence type="ECO:0000313" key="4">
    <source>
        <dbReference type="EMBL" id="KYO34510.1"/>
    </source>
</evidence>
<feature type="domain" description="Helically-extended SH3" evidence="3">
    <location>
        <begin position="344"/>
        <end position="430"/>
    </location>
</feature>
<name>A0A151NCM5_ALLMI</name>